<dbReference type="InterPro" id="IPR025133">
    <property type="entry name" value="Poxvirus_B22R_N_dom"/>
</dbReference>
<feature type="region of interest" description="Disordered" evidence="1">
    <location>
        <begin position="645"/>
        <end position="671"/>
    </location>
</feature>
<accession>A0AAT9UQI2</accession>
<evidence type="ECO:0000313" key="4">
    <source>
        <dbReference type="EMBL" id="WHV01564.1"/>
    </source>
</evidence>
<gene>
    <name evidence="4" type="ORF">APAPVX9-118</name>
</gene>
<protein>
    <submittedName>
        <fullName evidence="4">B22R-like protein</fullName>
    </submittedName>
</protein>
<dbReference type="EMBL" id="OQ865377">
    <property type="protein sequence ID" value="WHV01564.1"/>
    <property type="molecule type" value="Genomic_DNA"/>
</dbReference>
<evidence type="ECO:0000259" key="3">
    <source>
        <dbReference type="Pfam" id="PF13169"/>
    </source>
</evidence>
<dbReference type="InterPro" id="IPR007490">
    <property type="entry name" value="Poxvirus_B22"/>
</dbReference>
<proteinExistence type="predicted"/>
<name>A0AAT9UQI2_9POXV</name>
<feature type="compositionally biased region" description="Basic residues" evidence="1">
    <location>
        <begin position="376"/>
        <end position="389"/>
    </location>
</feature>
<feature type="domain" description="Poxvirus B22R protein C-terminal" evidence="2">
    <location>
        <begin position="798"/>
        <end position="992"/>
    </location>
</feature>
<feature type="domain" description="Poxvirus B22R protein N-terminal" evidence="3">
    <location>
        <begin position="28"/>
        <end position="115"/>
    </location>
</feature>
<evidence type="ECO:0000256" key="1">
    <source>
        <dbReference type="SAM" id="MobiDB-lite"/>
    </source>
</evidence>
<dbReference type="InterPro" id="IPR025128">
    <property type="entry name" value="Poxvirus_B22R_C_dom"/>
</dbReference>
<dbReference type="Pfam" id="PF04395">
    <property type="entry name" value="Poxvirus_B22R"/>
    <property type="match status" value="1"/>
</dbReference>
<organism evidence="4">
    <name type="scientific">Apapanepox virus</name>
    <dbReference type="NCBI Taxonomy" id="3049969"/>
    <lineage>
        <taxon>Viruses</taxon>
        <taxon>Varidnaviria</taxon>
        <taxon>Bamfordvirae</taxon>
        <taxon>Nucleocytoviricota</taxon>
        <taxon>Pokkesviricetes</taxon>
        <taxon>Chitovirales</taxon>
        <taxon>Poxviridae</taxon>
        <taxon>Chordopoxvirinae</taxon>
        <taxon>Avipoxvirus</taxon>
    </lineage>
</organism>
<dbReference type="Pfam" id="PF13169">
    <property type="entry name" value="Poxvirus_B22R_N"/>
    <property type="match status" value="1"/>
</dbReference>
<feature type="compositionally biased region" description="Gly residues" evidence="1">
    <location>
        <begin position="710"/>
        <end position="727"/>
    </location>
</feature>
<dbReference type="Pfam" id="PF13168">
    <property type="entry name" value="Poxvirus_B22R_C"/>
    <property type="match status" value="1"/>
</dbReference>
<feature type="region of interest" description="Disordered" evidence="1">
    <location>
        <begin position="690"/>
        <end position="749"/>
    </location>
</feature>
<reference evidence="4" key="1">
    <citation type="submission" date="2023-04" db="EMBL/GenBank/DDBJ databases">
        <title>Genomic characterization of avipoxvirus isolates from Apapne (Himatione sanguinea).</title>
        <authorList>
            <person name="Butt S.L."/>
            <person name="Do Nascimento G.M."/>
        </authorList>
    </citation>
    <scope>NUCLEOTIDE SEQUENCE</scope>
    <source>
        <strain evidence="4">APAPVX9</strain>
    </source>
</reference>
<sequence>MQLLIVLTVSIYIVYAYNNEIYDDDEEEEKCIRKYAKYHSLSKATKSKELSDHKASGVIRYLGIAKKKEEHRFMSCFNWTNIRNQVKKNFLQDCKINNDNYRYNYTYHLNVSVYSPSSPKRGDNTGARRKVSSCIAASVLSLSKEDVQYLICREGSNGRLDCSLPEVSSVTYTGKKCDNITADKAIVRNYTVFKDNSGNAHTDMSIIFEDLSSSYPYKDSNSFGECLSEIIDLCEKYNDQSKKVKVKKEVVSHCDDCKITLMADVTEIPEEFTKSLTVCGGLTSDKFTKLFYQCEVSGGTDCINYISLKDKMKSSAIKVLDSYLGKHIPKKSRPRRAVDEDNIDDSDLNCMYKSYDPETGEYGTCDETDTGASTSRHNKRRSKKPKRYKRSVDGKNSLTSRLKNQLGVQQVIPGDPHYLQLGLYDKHDKVIGDGKIISSLKDSVKKAFANQMPNVPSDTKPEDLLSIIRKYLSSKHHNSVLFSEVSSIGYQKITSIKETLLNNNNNEKLNSVEDVSSIKRRIKHFDIKKGPNYKQESLLKDYKKSIDYYKQSGGKKISVSSSYKTSVLGVDVGSTISIPYTGMNPGSTLQHNNRKAPILNSKDTNTLYRNTEQSHRRCRRGISSAMCGLLMLTPHNNRARNHVIRVSDSSSTDSIMNIPSGSSSMSEDTVPLGSVSSVSLAVSANEFELDTGSGRRVGDSSSLRTYTSGSNGGSRRGGNGGGSGRGSPGSSMTYVTPLSNSDRDSHNSEYGSVMSRISKTFDKTFALSIAAQLITQGLMERNLRSRMEYGNDIDETSAIFDVVSTSMSTIGGVVAASGIMASPNLAFAGMGISSIAGLLDAGRDIYYILSGKPRFSDPVIKTFNTYRDYMTDTSKTGVRKCMMPGTETIVYMAYRNDSSVVPSLEKLSLYFVDTIDSVLMYLNTSNIVLDFSLTVACPFGYLRSVDLDITSYTVLKFTTEEGVRFYKFTRLGAMLSTFPVVRLTCGKDITLTLKPFEVKLSDMQLLKMSTPGEPEETKSMPSNVCDIFPMKRFYLTVGDCPFDSSMVSVVHTTCSVLLRMATWEPIRNRWVLENPFDQGSRFRQLFTFQKFDFNNTVIKPNEIPGHSKFCASRHATECYWTDVMILDDTSSCASRSRTIYLELYTFGYGRGFTSFVLTCPSGSTPVAVGDKDGIIELPLADFYTVKMFASTKQKKIGVFCVDNYNSNFKSDFININFVEQKISKDVIYLDEFTGKERIFEDVAKYGEMPWRSKRCVTWQHKRPCISYHGKIDVWTEDFILETDVGPELMITEKYDPSTVSIQNIEKSKTLFPYELNVEFYAGNLGNAYENPGRFWDDASKKYRTYSSMVLLLIPCTMRANMMMYNISNIISVMGYHQSLTYNYGDGNKYIFDRISGSNCVAALDIKSKMISVRCEAFSIPRSIDNEGMCFITATSRDHCAAETDDIKSSGYSKEQAVKTRYCDTYISPAVWEDAGHYCGYFSSLRHVGYMYPKYEACRSYIHIHYRDVWIENEVLMKPPYAFEFKYSKSNEYINPKLSDSLKKLYEEYKMISEYTNSSLTNSINRISSSLTSDGRDITDVIVDAGVLETSYEASVEMLKDLESKITDTAHSVLMHSLSGKDVDDIYNKEELCCLIDFKKDTVTELCSRNYSCGTIDDYLYDDFTEYDDYKDDEDKVLVLINGTFEDYNFLKSVGDPVITCIDPVIIPLNNEDTKAEVEEAILMRAFKEGLEELMTEVDFNISSILLKNNISTINT</sequence>
<feature type="region of interest" description="Disordered" evidence="1">
    <location>
        <begin position="362"/>
        <end position="396"/>
    </location>
</feature>
<evidence type="ECO:0000259" key="2">
    <source>
        <dbReference type="Pfam" id="PF13168"/>
    </source>
</evidence>
<feature type="compositionally biased region" description="Polar residues" evidence="1">
    <location>
        <begin position="647"/>
        <end position="667"/>
    </location>
</feature>